<evidence type="ECO:0000313" key="1">
    <source>
        <dbReference type="EMBL" id="MCD2192891.1"/>
    </source>
</evidence>
<dbReference type="GO" id="GO:0008168">
    <property type="term" value="F:methyltransferase activity"/>
    <property type="evidence" value="ECO:0007669"/>
    <property type="project" value="UniProtKB-KW"/>
</dbReference>
<dbReference type="SUPFAM" id="SSF53335">
    <property type="entry name" value="S-adenosyl-L-methionine-dependent methyltransferases"/>
    <property type="match status" value="1"/>
</dbReference>
<dbReference type="PIRSF" id="PIRSF017393">
    <property type="entry name" value="MTase_SAV2177"/>
    <property type="match status" value="1"/>
</dbReference>
<dbReference type="GO" id="GO:0032259">
    <property type="term" value="P:methylation"/>
    <property type="evidence" value="ECO:0007669"/>
    <property type="project" value="UniProtKB-KW"/>
</dbReference>
<dbReference type="Proteomes" id="UP001199469">
    <property type="component" value="Unassembled WGS sequence"/>
</dbReference>
<sequence>MTRPAWAPQDVDIDRPSAARVYDYYLGGSHNFAVDREMARQAIADWPDLPRVLQANRAFMRRAVRYCAAQGIDQFLDVGSGIPTVGNVHEVARAALPGARVVYVDIDPVAVAHSCALLADDGHTGVVHADFLDVEAVLGDPVTRTVLDLDRPVALLVVALLHFVGDERRPADALARYRDALAPGSHLVLSHASADIMPPERADDHVALYKRTATPMSMRPHDEVVGFFDGFSLVDPGVVGIPFWQPDGTLPDGAERNPGYAGVGRRD</sequence>
<proteinExistence type="predicted"/>
<evidence type="ECO:0000313" key="2">
    <source>
        <dbReference type="Proteomes" id="UP001199469"/>
    </source>
</evidence>
<keyword evidence="1" id="KW-0808">Transferase</keyword>
<dbReference type="InterPro" id="IPR006764">
    <property type="entry name" value="SAM_dep_MeTrfase_SAV2177_type"/>
</dbReference>
<dbReference type="Gene3D" id="3.40.50.150">
    <property type="entry name" value="Vaccinia Virus protein VP39"/>
    <property type="match status" value="1"/>
</dbReference>
<dbReference type="RefSeq" id="WP_230730554.1">
    <property type="nucleotide sequence ID" value="NZ_JAJNDB010000001.1"/>
</dbReference>
<name>A0ABS8P3S2_9PSEU</name>
<reference evidence="1 2" key="1">
    <citation type="submission" date="2021-11" db="EMBL/GenBank/DDBJ databases">
        <title>Draft genome sequence of Actinomycetospora sp. SF1 isolated from the rhizosphere soil.</title>
        <authorList>
            <person name="Duangmal K."/>
            <person name="Chantavorakit T."/>
        </authorList>
    </citation>
    <scope>NUCLEOTIDE SEQUENCE [LARGE SCALE GENOMIC DNA]</scope>
    <source>
        <strain evidence="1 2">TBRC 5722</strain>
    </source>
</reference>
<organism evidence="1 2">
    <name type="scientific">Actinomycetospora endophytica</name>
    <dbReference type="NCBI Taxonomy" id="2291215"/>
    <lineage>
        <taxon>Bacteria</taxon>
        <taxon>Bacillati</taxon>
        <taxon>Actinomycetota</taxon>
        <taxon>Actinomycetes</taxon>
        <taxon>Pseudonocardiales</taxon>
        <taxon>Pseudonocardiaceae</taxon>
        <taxon>Actinomycetospora</taxon>
    </lineage>
</organism>
<keyword evidence="1" id="KW-0489">Methyltransferase</keyword>
<dbReference type="EMBL" id="JAJNDB010000001">
    <property type="protein sequence ID" value="MCD2192891.1"/>
    <property type="molecule type" value="Genomic_DNA"/>
</dbReference>
<keyword evidence="2" id="KW-1185">Reference proteome</keyword>
<gene>
    <name evidence="1" type="ORF">LQ327_05750</name>
</gene>
<dbReference type="Pfam" id="PF04672">
    <property type="entry name" value="Methyltransf_19"/>
    <property type="match status" value="1"/>
</dbReference>
<comment type="caution">
    <text evidence="1">The sequence shown here is derived from an EMBL/GenBank/DDBJ whole genome shotgun (WGS) entry which is preliminary data.</text>
</comment>
<dbReference type="CDD" id="cd02440">
    <property type="entry name" value="AdoMet_MTases"/>
    <property type="match status" value="1"/>
</dbReference>
<dbReference type="InterPro" id="IPR029063">
    <property type="entry name" value="SAM-dependent_MTases_sf"/>
</dbReference>
<protein>
    <submittedName>
        <fullName evidence="1">SAM-dependent methyltransferase</fullName>
    </submittedName>
</protein>
<accession>A0ABS8P3S2</accession>